<evidence type="ECO:0000256" key="2">
    <source>
        <dbReference type="ARBA" id="ARBA00011038"/>
    </source>
</evidence>
<keyword evidence="4 6" id="KW-0804">Transcription</keyword>
<keyword evidence="3 6" id="KW-0240">DNA-directed RNA polymerase</keyword>
<evidence type="ECO:0000256" key="5">
    <source>
        <dbReference type="ARBA" id="ARBA00023242"/>
    </source>
</evidence>
<dbReference type="InterPro" id="IPR036388">
    <property type="entry name" value="WH-like_DNA-bd_sf"/>
</dbReference>
<dbReference type="STRING" id="1198029.A0A1U7LLL6"/>
<dbReference type="InterPro" id="IPR007832">
    <property type="entry name" value="RNA_pol_Rpc34"/>
</dbReference>
<comment type="caution">
    <text evidence="7">The sequence shown here is derived from an EMBL/GenBank/DDBJ whole genome shotgun (WGS) entry which is preliminary data.</text>
</comment>
<dbReference type="GO" id="GO:0006384">
    <property type="term" value="P:transcription initiation at RNA polymerase III promoter"/>
    <property type="evidence" value="ECO:0007669"/>
    <property type="project" value="EnsemblFungi"/>
</dbReference>
<dbReference type="FunFam" id="1.10.10.10:FF:000116">
    <property type="entry name" value="DNA-directed RNA polymerase III subunit RPC6"/>
    <property type="match status" value="1"/>
</dbReference>
<dbReference type="InterPro" id="IPR036390">
    <property type="entry name" value="WH_DNA-bd_sf"/>
</dbReference>
<evidence type="ECO:0000313" key="7">
    <source>
        <dbReference type="EMBL" id="OLL23528.1"/>
    </source>
</evidence>
<dbReference type="PIRSF" id="PIRSF028763">
    <property type="entry name" value="RNA_pol_Rpc34"/>
    <property type="match status" value="1"/>
</dbReference>
<keyword evidence="8" id="KW-1185">Reference proteome</keyword>
<dbReference type="GO" id="GO:0005666">
    <property type="term" value="C:RNA polymerase III complex"/>
    <property type="evidence" value="ECO:0007669"/>
    <property type="project" value="UniProtKB-UniRule"/>
</dbReference>
<dbReference type="GO" id="GO:0005654">
    <property type="term" value="C:nucleoplasm"/>
    <property type="evidence" value="ECO:0007669"/>
    <property type="project" value="UniProtKB-ARBA"/>
</dbReference>
<evidence type="ECO:0000256" key="3">
    <source>
        <dbReference type="ARBA" id="ARBA00022478"/>
    </source>
</evidence>
<protein>
    <recommendedName>
        <fullName evidence="6">DNA-directed RNA polymerase III subunit RPC6</fullName>
        <shortName evidence="6">RNA polymerase III subunit C6</shortName>
    </recommendedName>
</protein>
<reference evidence="7 8" key="1">
    <citation type="submission" date="2016-04" db="EMBL/GenBank/DDBJ databases">
        <title>Evolutionary innovation and constraint leading to complex multicellularity in the Ascomycota.</title>
        <authorList>
            <person name="Cisse O."/>
            <person name="Nguyen A."/>
            <person name="Hewitt D.A."/>
            <person name="Jedd G."/>
            <person name="Stajich J.E."/>
        </authorList>
    </citation>
    <scope>NUCLEOTIDE SEQUENCE [LARGE SCALE GENOMIC DNA]</scope>
    <source>
        <strain evidence="7 8">DAH-3</strain>
    </source>
</reference>
<dbReference type="SUPFAM" id="SSF46785">
    <property type="entry name" value="Winged helix' DNA-binding domain"/>
    <property type="match status" value="1"/>
</dbReference>
<comment type="subcellular location">
    <subcellularLocation>
        <location evidence="1 6">Nucleus</location>
    </subcellularLocation>
</comment>
<organism evidence="7 8">
    <name type="scientific">Neolecta irregularis (strain DAH-3)</name>
    <dbReference type="NCBI Taxonomy" id="1198029"/>
    <lineage>
        <taxon>Eukaryota</taxon>
        <taxon>Fungi</taxon>
        <taxon>Dikarya</taxon>
        <taxon>Ascomycota</taxon>
        <taxon>Taphrinomycotina</taxon>
        <taxon>Neolectales</taxon>
        <taxon>Neolectaceae</taxon>
        <taxon>Neolecta</taxon>
    </lineage>
</organism>
<evidence type="ECO:0000256" key="1">
    <source>
        <dbReference type="ARBA" id="ARBA00004123"/>
    </source>
</evidence>
<proteinExistence type="inferred from homology"/>
<evidence type="ECO:0000256" key="6">
    <source>
        <dbReference type="PIRNR" id="PIRNR028763"/>
    </source>
</evidence>
<name>A0A1U7LLL6_NEOID</name>
<dbReference type="GO" id="GO:0003899">
    <property type="term" value="F:DNA-directed RNA polymerase activity"/>
    <property type="evidence" value="ECO:0007669"/>
    <property type="project" value="EnsemblFungi"/>
</dbReference>
<sequence>MMLNGELMYKAQRKDDAKKMSGLEGDEQIVYGIIKAAGTEGIWTKIIKAKSNLHQTVMTRCLKSLESNQLIKAVKSVKTPTRKIYMLFDLQPSIEVTGGPWFTDQELDVEFIERLCTAIYRFVESRSFPPKSVGIGKLYPADHSGFPNVSQITNWLRNSELTEVDLGISEVGNLLDVLVCDGKIEQQPDGTTYRAIRQSQVTRLDGFTEAPCGRCPAFMLCEEGSPVNPSGCRYFDEWLEEVM</sequence>
<dbReference type="GO" id="GO:0006386">
    <property type="term" value="P:termination of RNA polymerase III transcription"/>
    <property type="evidence" value="ECO:0007669"/>
    <property type="project" value="EnsemblFungi"/>
</dbReference>
<evidence type="ECO:0000313" key="8">
    <source>
        <dbReference type="Proteomes" id="UP000186594"/>
    </source>
</evidence>
<evidence type="ECO:0000256" key="4">
    <source>
        <dbReference type="ARBA" id="ARBA00023163"/>
    </source>
</evidence>
<dbReference type="OMA" id="VGTTKKC"/>
<dbReference type="GO" id="GO:0042797">
    <property type="term" value="P:tRNA transcription by RNA polymerase III"/>
    <property type="evidence" value="ECO:0007669"/>
    <property type="project" value="EnsemblFungi"/>
</dbReference>
<comment type="similarity">
    <text evidence="2 6">Belongs to the eukaryotic RPC34/RPC39 RNA polymerase subunit family.</text>
</comment>
<dbReference type="AlphaFoldDB" id="A0A1U7LLL6"/>
<dbReference type="GO" id="GO:0005739">
    <property type="term" value="C:mitochondrion"/>
    <property type="evidence" value="ECO:0007669"/>
    <property type="project" value="EnsemblFungi"/>
</dbReference>
<dbReference type="Pfam" id="PF05158">
    <property type="entry name" value="RNA_pol_Rpc34"/>
    <property type="match status" value="1"/>
</dbReference>
<dbReference type="Gene3D" id="1.10.10.10">
    <property type="entry name" value="Winged helix-like DNA-binding domain superfamily/Winged helix DNA-binding domain"/>
    <property type="match status" value="1"/>
</dbReference>
<accession>A0A1U7LLL6</accession>
<dbReference type="OrthoDB" id="613763at2759"/>
<dbReference type="Proteomes" id="UP000186594">
    <property type="component" value="Unassembled WGS sequence"/>
</dbReference>
<dbReference type="PANTHER" id="PTHR12780">
    <property type="entry name" value="RNA POLYMERASE III DNA DIRECTED , 39KD SUBUNIT-RELATED"/>
    <property type="match status" value="1"/>
</dbReference>
<dbReference type="InterPro" id="IPR016049">
    <property type="entry name" value="RNA_pol_Rpc34-like"/>
</dbReference>
<comment type="function">
    <text evidence="6">DNA-dependent RNA polymerase catalyzes the transcription of DNA into RNA using the four ribonucleoside triphosphates as substrates. Specific peripheric component of RNA polymerase III which synthesizes small RNAs, such as 5S rRNA and tRNAs.</text>
</comment>
<dbReference type="EMBL" id="LXFE01001511">
    <property type="protein sequence ID" value="OLL23528.1"/>
    <property type="molecule type" value="Genomic_DNA"/>
</dbReference>
<keyword evidence="5 6" id="KW-0539">Nucleus</keyword>
<gene>
    <name evidence="7" type="ORF">NEOLI_001516</name>
</gene>